<protein>
    <recommendedName>
        <fullName evidence="2">histidine kinase</fullName>
        <ecNumber evidence="2">2.7.13.3</ecNumber>
    </recommendedName>
</protein>
<dbReference type="EMBL" id="FRBI01000002">
    <property type="protein sequence ID" value="SHL02738.1"/>
    <property type="molecule type" value="Genomic_DNA"/>
</dbReference>
<dbReference type="GO" id="GO:0016020">
    <property type="term" value="C:membrane"/>
    <property type="evidence" value="ECO:0007669"/>
    <property type="project" value="InterPro"/>
</dbReference>
<dbReference type="InterPro" id="IPR050482">
    <property type="entry name" value="Sensor_HK_TwoCompSys"/>
</dbReference>
<keyword evidence="3" id="KW-0597">Phosphoprotein</keyword>
<feature type="compositionally biased region" description="Basic and acidic residues" evidence="9">
    <location>
        <begin position="401"/>
        <end position="428"/>
    </location>
</feature>
<evidence type="ECO:0000256" key="4">
    <source>
        <dbReference type="ARBA" id="ARBA00022679"/>
    </source>
</evidence>
<evidence type="ECO:0000256" key="3">
    <source>
        <dbReference type="ARBA" id="ARBA00022553"/>
    </source>
</evidence>
<dbReference type="CDD" id="cd16917">
    <property type="entry name" value="HATPase_UhpB-NarQ-NarX-like"/>
    <property type="match status" value="1"/>
</dbReference>
<evidence type="ECO:0000256" key="1">
    <source>
        <dbReference type="ARBA" id="ARBA00000085"/>
    </source>
</evidence>
<dbReference type="AlphaFoldDB" id="A0A1M6X9Z2"/>
<dbReference type="Gene3D" id="1.20.5.1930">
    <property type="match status" value="1"/>
</dbReference>
<evidence type="ECO:0000256" key="7">
    <source>
        <dbReference type="ARBA" id="ARBA00022840"/>
    </source>
</evidence>
<evidence type="ECO:0000256" key="6">
    <source>
        <dbReference type="ARBA" id="ARBA00022777"/>
    </source>
</evidence>
<gene>
    <name evidence="12" type="ORF">SAMN05216499_102355</name>
</gene>
<dbReference type="RefSeq" id="WP_073494104.1">
    <property type="nucleotide sequence ID" value="NZ_FRBI01000002.1"/>
</dbReference>
<evidence type="ECO:0000256" key="8">
    <source>
        <dbReference type="ARBA" id="ARBA00023012"/>
    </source>
</evidence>
<dbReference type="GO" id="GO:0000155">
    <property type="term" value="F:phosphorelay sensor kinase activity"/>
    <property type="evidence" value="ECO:0007669"/>
    <property type="project" value="InterPro"/>
</dbReference>
<dbReference type="InterPro" id="IPR036890">
    <property type="entry name" value="HATPase_C_sf"/>
</dbReference>
<proteinExistence type="predicted"/>
<dbReference type="Pfam" id="PF07730">
    <property type="entry name" value="HisKA_3"/>
    <property type="match status" value="1"/>
</dbReference>
<evidence type="ECO:0000313" key="13">
    <source>
        <dbReference type="Proteomes" id="UP000184111"/>
    </source>
</evidence>
<comment type="catalytic activity">
    <reaction evidence="1">
        <text>ATP + protein L-histidine = ADP + protein N-phospho-L-histidine.</text>
        <dbReference type="EC" id="2.7.13.3"/>
    </reaction>
</comment>
<feature type="region of interest" description="Disordered" evidence="9">
    <location>
        <begin position="401"/>
        <end position="455"/>
    </location>
</feature>
<keyword evidence="8" id="KW-0902">Two-component regulatory system</keyword>
<feature type="domain" description="Signal transduction histidine kinase subgroup 3 dimerisation and phosphoacceptor" evidence="11">
    <location>
        <begin position="192"/>
        <end position="262"/>
    </location>
</feature>
<dbReference type="InterPro" id="IPR011712">
    <property type="entry name" value="Sig_transdc_His_kin_sub3_dim/P"/>
</dbReference>
<dbReference type="EC" id="2.7.13.3" evidence="2"/>
<reference evidence="12 13" key="1">
    <citation type="submission" date="2016-11" db="EMBL/GenBank/DDBJ databases">
        <authorList>
            <person name="Jaros S."/>
            <person name="Januszkiewicz K."/>
            <person name="Wedrychowicz H."/>
        </authorList>
    </citation>
    <scope>NUCLEOTIDE SEQUENCE [LARGE SCALE GENOMIC DNA]</scope>
    <source>
        <strain evidence="12 13">CGMCC 4.2025</strain>
    </source>
</reference>
<evidence type="ECO:0000313" key="12">
    <source>
        <dbReference type="EMBL" id="SHL02738.1"/>
    </source>
</evidence>
<keyword evidence="6 12" id="KW-0418">Kinase</keyword>
<dbReference type="GO" id="GO:0005524">
    <property type="term" value="F:ATP binding"/>
    <property type="evidence" value="ECO:0007669"/>
    <property type="project" value="UniProtKB-KW"/>
</dbReference>
<sequence length="455" mass="49048">MRRRPPPGRAAASAEIQRVSYTDVALAAAVFLVQATLALAVPEAARSHRPDALGWLWLATSAAVLTWRRRAPMWCLLGMVVVVAPYHYMENIQEAPLLSAMVALYSVAVAGPPTRTFLVVPTVVGTMAAVMSAMGKPTAGAQMLQGAGWIVAVAVAGEVVRMHRNYIAAIMERAERAERTREEEAGRRVAEERLRIARDLHDLLAHSITLIGVQTSVAAHILLADPERLDRTAVAGALDNIADTCREARSELRTTLRVLRADSDGPLPDLAGIPSLTKAAEAAGAKVTLTLDPGREPVPPAVGAAAYRIIQESLTNAVRHAGGPDPTVRVAVRHRDAALHVCVEDEGPAPVRLPDADRPEGFGIVGMRERARSVGGTFAAGPRTDGTAGFSVAAVLPCAGDRPDRTERAERAERAERPERSERSERHERRERHERHERADRTVAVLSADHQGEPR</sequence>
<accession>A0A1M6X9Z2</accession>
<evidence type="ECO:0000256" key="2">
    <source>
        <dbReference type="ARBA" id="ARBA00012438"/>
    </source>
</evidence>
<dbReference type="InterPro" id="IPR003594">
    <property type="entry name" value="HATPase_dom"/>
</dbReference>
<evidence type="ECO:0000259" key="11">
    <source>
        <dbReference type="Pfam" id="PF07730"/>
    </source>
</evidence>
<keyword evidence="5" id="KW-0547">Nucleotide-binding</keyword>
<keyword evidence="7" id="KW-0067">ATP-binding</keyword>
<dbReference type="PANTHER" id="PTHR24421:SF10">
    <property type="entry name" value="NITRATE_NITRITE SENSOR PROTEIN NARQ"/>
    <property type="match status" value="1"/>
</dbReference>
<dbReference type="SUPFAM" id="SSF55874">
    <property type="entry name" value="ATPase domain of HSP90 chaperone/DNA topoisomerase II/histidine kinase"/>
    <property type="match status" value="1"/>
</dbReference>
<evidence type="ECO:0000256" key="9">
    <source>
        <dbReference type="SAM" id="MobiDB-lite"/>
    </source>
</evidence>
<keyword evidence="13" id="KW-1185">Reference proteome</keyword>
<dbReference type="GO" id="GO:0046983">
    <property type="term" value="F:protein dimerization activity"/>
    <property type="evidence" value="ECO:0007669"/>
    <property type="project" value="InterPro"/>
</dbReference>
<dbReference type="STRING" id="310782.SAMN05216499_102355"/>
<feature type="domain" description="Histidine kinase/HSP90-like ATPase" evidence="10">
    <location>
        <begin position="305"/>
        <end position="384"/>
    </location>
</feature>
<evidence type="ECO:0000256" key="5">
    <source>
        <dbReference type="ARBA" id="ARBA00022741"/>
    </source>
</evidence>
<dbReference type="Proteomes" id="UP000184111">
    <property type="component" value="Unassembled WGS sequence"/>
</dbReference>
<organism evidence="12 13">
    <name type="scientific">Actinacidiphila paucisporea</name>
    <dbReference type="NCBI Taxonomy" id="310782"/>
    <lineage>
        <taxon>Bacteria</taxon>
        <taxon>Bacillati</taxon>
        <taxon>Actinomycetota</taxon>
        <taxon>Actinomycetes</taxon>
        <taxon>Kitasatosporales</taxon>
        <taxon>Streptomycetaceae</taxon>
        <taxon>Actinacidiphila</taxon>
    </lineage>
</organism>
<keyword evidence="4" id="KW-0808">Transferase</keyword>
<dbReference type="Gene3D" id="3.30.565.10">
    <property type="entry name" value="Histidine kinase-like ATPase, C-terminal domain"/>
    <property type="match status" value="1"/>
</dbReference>
<name>A0A1M6X9Z2_9ACTN</name>
<dbReference type="Pfam" id="PF02518">
    <property type="entry name" value="HATPase_c"/>
    <property type="match status" value="1"/>
</dbReference>
<dbReference type="PANTHER" id="PTHR24421">
    <property type="entry name" value="NITRATE/NITRITE SENSOR PROTEIN NARX-RELATED"/>
    <property type="match status" value="1"/>
</dbReference>
<evidence type="ECO:0000259" key="10">
    <source>
        <dbReference type="Pfam" id="PF02518"/>
    </source>
</evidence>